<reference evidence="2 3" key="1">
    <citation type="submission" date="2017-04" db="EMBL/GenBank/DDBJ databases">
        <authorList>
            <person name="Afonso C.L."/>
            <person name="Miller P.J."/>
            <person name="Scott M.A."/>
            <person name="Spackman E."/>
            <person name="Goraichik I."/>
            <person name="Dimitrov K.M."/>
            <person name="Suarez D.L."/>
            <person name="Swayne D.E."/>
        </authorList>
    </citation>
    <scope>NUCLEOTIDE SEQUENCE [LARGE SCALE GENOMIC DNA]</scope>
    <source>
        <strain evidence="2 3">KR-140</strain>
    </source>
</reference>
<dbReference type="SUPFAM" id="SSF63825">
    <property type="entry name" value="YWTD domain"/>
    <property type="match status" value="1"/>
</dbReference>
<evidence type="ECO:0000313" key="3">
    <source>
        <dbReference type="Proteomes" id="UP000192582"/>
    </source>
</evidence>
<sequence>MLYLLKPPSTLSTSRWLPFLLLTLVGCGSLPHTTPNPGPVPFVRAAATGQQGVSMVALDATGPDLSLPLPPDGITVFADIARNPKNGAMYAITNSSLHVLNMQTGRDTLQGLLKVADMTALAFDLGGHLYAGSRSGRLYQVDQGTGKTTQIGTGQTTPAIAGDLAFSHDGTLYASVLAGTSDQLVTINVSTGEATPVGLIGFGQVYGLTFRGEMLYGMTEAGALIWIDRETGRGTLVRRTGLTATGME</sequence>
<dbReference type="OrthoDB" id="50964at2"/>
<keyword evidence="3" id="KW-1185">Reference proteome</keyword>
<protein>
    <recommendedName>
        <fullName evidence="1">DUF6923 domain-containing protein</fullName>
    </recommendedName>
</protein>
<dbReference type="EMBL" id="FWWU01000010">
    <property type="protein sequence ID" value="SMB97019.1"/>
    <property type="molecule type" value="Genomic_DNA"/>
</dbReference>
<feature type="domain" description="DUF6923" evidence="1">
    <location>
        <begin position="119"/>
        <end position="210"/>
    </location>
</feature>
<dbReference type="InterPro" id="IPR054215">
    <property type="entry name" value="DUF6923"/>
</dbReference>
<accession>A0A1W1VUJ1</accession>
<gene>
    <name evidence="2" type="ORF">SAMN00790413_06295</name>
</gene>
<evidence type="ECO:0000313" key="2">
    <source>
        <dbReference type="EMBL" id="SMB97019.1"/>
    </source>
</evidence>
<proteinExistence type="predicted"/>
<evidence type="ECO:0000259" key="1">
    <source>
        <dbReference type="Pfam" id="PF21959"/>
    </source>
</evidence>
<name>A0A1W1VUJ1_9DEIO</name>
<dbReference type="PROSITE" id="PS51257">
    <property type="entry name" value="PROKAR_LIPOPROTEIN"/>
    <property type="match status" value="1"/>
</dbReference>
<dbReference type="AlphaFoldDB" id="A0A1W1VUJ1"/>
<organism evidence="2 3">
    <name type="scientific">Deinococcus hopiensis KR-140</name>
    <dbReference type="NCBI Taxonomy" id="695939"/>
    <lineage>
        <taxon>Bacteria</taxon>
        <taxon>Thermotogati</taxon>
        <taxon>Deinococcota</taxon>
        <taxon>Deinococci</taxon>
        <taxon>Deinococcales</taxon>
        <taxon>Deinococcaceae</taxon>
        <taxon>Deinococcus</taxon>
    </lineage>
</organism>
<dbReference type="InterPro" id="IPR015943">
    <property type="entry name" value="WD40/YVTN_repeat-like_dom_sf"/>
</dbReference>
<dbReference type="Pfam" id="PF21959">
    <property type="entry name" value="DUF6923"/>
    <property type="match status" value="1"/>
</dbReference>
<dbReference type="Proteomes" id="UP000192582">
    <property type="component" value="Unassembled WGS sequence"/>
</dbReference>
<dbReference type="Gene3D" id="2.130.10.10">
    <property type="entry name" value="YVTN repeat-like/Quinoprotein amine dehydrogenase"/>
    <property type="match status" value="1"/>
</dbReference>